<sequence>MAKAVRRAILETVVDVIVAPDPVPAANRLYCPVTFYRYPVLLHSKYAKTGEG</sequence>
<dbReference type="AlphaFoldDB" id="A0A061RYH7"/>
<proteinExistence type="predicted"/>
<gene>
    <name evidence="1" type="ORF">TSPGSL018_18683</name>
</gene>
<organism evidence="1">
    <name type="scientific">Tetraselmis sp. GSL018</name>
    <dbReference type="NCBI Taxonomy" id="582737"/>
    <lineage>
        <taxon>Eukaryota</taxon>
        <taxon>Viridiplantae</taxon>
        <taxon>Chlorophyta</taxon>
        <taxon>core chlorophytes</taxon>
        <taxon>Chlorodendrophyceae</taxon>
        <taxon>Chlorodendrales</taxon>
        <taxon>Chlorodendraceae</taxon>
        <taxon>Tetraselmis</taxon>
    </lineage>
</organism>
<reference evidence="1" key="1">
    <citation type="submission" date="2014-05" db="EMBL/GenBank/DDBJ databases">
        <title>The transcriptome of the halophilic microalga Tetraselmis sp. GSL018 isolated from the Great Salt Lake, Utah.</title>
        <authorList>
            <person name="Jinkerson R.E."/>
            <person name="D'Adamo S."/>
            <person name="Posewitz M.C."/>
        </authorList>
    </citation>
    <scope>NUCLEOTIDE SEQUENCE</scope>
    <source>
        <strain evidence="1">GSL018</strain>
    </source>
</reference>
<accession>A0A061RYH7</accession>
<evidence type="ECO:0000313" key="1">
    <source>
        <dbReference type="EMBL" id="JAC77018.1"/>
    </source>
</evidence>
<name>A0A061RYH7_9CHLO</name>
<protein>
    <submittedName>
        <fullName evidence="1">Uncharacterized protein</fullName>
    </submittedName>
</protein>
<dbReference type="EMBL" id="GBEZ01008527">
    <property type="protein sequence ID" value="JAC77018.1"/>
    <property type="molecule type" value="Transcribed_RNA"/>
</dbReference>